<dbReference type="Pfam" id="PF13546">
    <property type="entry name" value="DDE_5"/>
    <property type="match status" value="1"/>
</dbReference>
<proteinExistence type="predicted"/>
<accession>I4ECH2</accession>
<evidence type="ECO:0000313" key="3">
    <source>
        <dbReference type="EMBL" id="CCF82384.1"/>
    </source>
</evidence>
<evidence type="ECO:0000256" key="1">
    <source>
        <dbReference type="SAM" id="MobiDB-lite"/>
    </source>
</evidence>
<dbReference type="InterPro" id="IPR038721">
    <property type="entry name" value="IS701-like_DDE_dom"/>
</dbReference>
<dbReference type="Proteomes" id="UP000004221">
    <property type="component" value="Unassembled WGS sequence"/>
</dbReference>
<sequence length="144" mass="16391">MHELDMATDCAEIVETAAKLVLCRHFRRREAERHAVDYLHSLIAEVERKNGWQLAEQAGYAHPRGIQRVRDRYAWAADAVRDDLRQYVLAELGDERGVLVMDETGFVKQGSHSVGVARQYCGTVGKSPGRGLPRLRQPSWPRRP</sequence>
<feature type="domain" description="Transposase IS701-like DDE" evidence="2">
    <location>
        <begin position="22"/>
        <end position="127"/>
    </location>
</feature>
<comment type="caution">
    <text evidence="3">The sequence shown here is derived from an EMBL/GenBank/DDBJ whole genome shotgun (WGS) entry which is preliminary data.</text>
</comment>
<dbReference type="AlphaFoldDB" id="I4ECH2"/>
<dbReference type="PANTHER" id="PTHR33627:SF1">
    <property type="entry name" value="TRANSPOSASE"/>
    <property type="match status" value="1"/>
</dbReference>
<organism evidence="3 4">
    <name type="scientific">Nitrolancea hollandica Lb</name>
    <dbReference type="NCBI Taxonomy" id="1129897"/>
    <lineage>
        <taxon>Bacteria</taxon>
        <taxon>Pseudomonadati</taxon>
        <taxon>Thermomicrobiota</taxon>
        <taxon>Thermomicrobia</taxon>
        <taxon>Sphaerobacterales</taxon>
        <taxon>Sphaerobacterineae</taxon>
        <taxon>Sphaerobacteraceae</taxon>
        <taxon>Nitrolancea</taxon>
    </lineage>
</organism>
<feature type="region of interest" description="Disordered" evidence="1">
    <location>
        <begin position="125"/>
        <end position="144"/>
    </location>
</feature>
<evidence type="ECO:0000313" key="4">
    <source>
        <dbReference type="Proteomes" id="UP000004221"/>
    </source>
</evidence>
<evidence type="ECO:0000259" key="2">
    <source>
        <dbReference type="Pfam" id="PF13546"/>
    </source>
</evidence>
<protein>
    <recommendedName>
        <fullName evidence="2">Transposase IS701-like DDE domain-containing protein</fullName>
    </recommendedName>
</protein>
<dbReference type="EMBL" id="CAGS01000007">
    <property type="protein sequence ID" value="CCF82384.1"/>
    <property type="molecule type" value="Genomic_DNA"/>
</dbReference>
<dbReference type="InterPro" id="IPR039365">
    <property type="entry name" value="IS701-like"/>
</dbReference>
<dbReference type="PANTHER" id="PTHR33627">
    <property type="entry name" value="TRANSPOSASE"/>
    <property type="match status" value="1"/>
</dbReference>
<gene>
    <name evidence="3" type="ORF">NITHO_1040007</name>
</gene>
<name>I4ECH2_9BACT</name>
<keyword evidence="4" id="KW-1185">Reference proteome</keyword>
<reference evidence="3 4" key="1">
    <citation type="journal article" date="2012" name="ISME J.">
        <title>Nitrification expanded: discovery, physiology and genomics of a nitrite-oxidizing bacterium from the phylum Chloroflexi.</title>
        <authorList>
            <person name="Sorokin D.Y."/>
            <person name="Lucker S."/>
            <person name="Vejmelkova D."/>
            <person name="Kostrikina N.A."/>
            <person name="Kleerebezem R."/>
            <person name="Rijpstra W.I."/>
            <person name="Damste J.S."/>
            <person name="Le Paslier D."/>
            <person name="Muyzer G."/>
            <person name="Wagner M."/>
            <person name="van Loosdrecht M.C."/>
            <person name="Daims H."/>
        </authorList>
    </citation>
    <scope>NUCLEOTIDE SEQUENCE [LARGE SCALE GENOMIC DNA]</scope>
    <source>
        <strain evidence="4">none</strain>
    </source>
</reference>